<dbReference type="InterPro" id="IPR050951">
    <property type="entry name" value="Retrovirus_Pol_polyprotein"/>
</dbReference>
<dbReference type="Pfam" id="PF17919">
    <property type="entry name" value="RT_RNaseH_2"/>
    <property type="match status" value="1"/>
</dbReference>
<evidence type="ECO:0000259" key="3">
    <source>
        <dbReference type="Pfam" id="PF17919"/>
    </source>
</evidence>
<protein>
    <submittedName>
        <fullName evidence="4">Reverse transcriptase domain-containing protein</fullName>
    </submittedName>
</protein>
<dbReference type="PANTHER" id="PTHR37984:SF5">
    <property type="entry name" value="PROTEIN NYNRIN-LIKE"/>
    <property type="match status" value="1"/>
</dbReference>
<dbReference type="InterPro" id="IPR043128">
    <property type="entry name" value="Rev_trsase/Diguanyl_cyclase"/>
</dbReference>
<evidence type="ECO:0000256" key="1">
    <source>
        <dbReference type="ARBA" id="ARBA00023268"/>
    </source>
</evidence>
<feature type="domain" description="Reverse transcriptase/retrotransposon-derived protein RNase H-like" evidence="3">
    <location>
        <begin position="460"/>
        <end position="506"/>
    </location>
</feature>
<dbReference type="GO" id="GO:0003964">
    <property type="term" value="F:RNA-directed DNA polymerase activity"/>
    <property type="evidence" value="ECO:0007669"/>
    <property type="project" value="UniProtKB-KW"/>
</dbReference>
<name>A0ABQ5J9J3_9ASTR</name>
<dbReference type="EMBL" id="BQNB010021706">
    <property type="protein sequence ID" value="GJU09204.1"/>
    <property type="molecule type" value="Genomic_DNA"/>
</dbReference>
<evidence type="ECO:0000256" key="2">
    <source>
        <dbReference type="SAM" id="MobiDB-lite"/>
    </source>
</evidence>
<feature type="region of interest" description="Disordered" evidence="2">
    <location>
        <begin position="243"/>
        <end position="302"/>
    </location>
</feature>
<dbReference type="Gene3D" id="3.30.70.270">
    <property type="match status" value="2"/>
</dbReference>
<gene>
    <name evidence="4" type="ORF">Tco_1125634</name>
</gene>
<dbReference type="PANTHER" id="PTHR37984">
    <property type="entry name" value="PROTEIN CBG26694"/>
    <property type="match status" value="1"/>
</dbReference>
<evidence type="ECO:0000313" key="4">
    <source>
        <dbReference type="EMBL" id="GJU09204.1"/>
    </source>
</evidence>
<feature type="compositionally biased region" description="Polar residues" evidence="2">
    <location>
        <begin position="249"/>
        <end position="265"/>
    </location>
</feature>
<dbReference type="InterPro" id="IPR043502">
    <property type="entry name" value="DNA/RNA_pol_sf"/>
</dbReference>
<feature type="compositionally biased region" description="Basic and acidic residues" evidence="2">
    <location>
        <begin position="293"/>
        <end position="302"/>
    </location>
</feature>
<sequence>MQNFAYNLDDYQLDPLTPPPSPSSPFTMAAYQRMIAETDPTQREEALTETGQNSVPVPETALTVCTTRLRGQLHMILEDMDRYQMRILEGVRAFLTLQYVRMRGRILASNASGGSKTEEEGRTTREVDQLFPETKQQTKGFYSVMHENFHGTEGAVGLTRWFEKLESQFRISNVAEGDRVKFASSTLLDGALAWWNMYVCSVTLDTAHATPWSDFKAMFLWKFNVPSGSRVRRKLGRQMEVEWKPLQPQPQQHKTLQLTEQSPQRTAKGVFTSGKKGRNKAKDCQAPPHPAKPKKEQEARRTGSDVTCFGFGQDIISLRVLRGRFPRLLSDTYTDPMSPCYAFSFGPTTCGIHGSHENEHEEHLKTILKLLKKEELYAKFSKCKFWINTVKFLGHVIDSSGIHMDPAKIEVVKNWASPTTPSEIHQFLGLAGYYRRFIEGFSKISKPMTELTQKNQKFDWDEDQEEAFQLLKQKLCDVPILALPEGSDDFVVYCDASIKGLGVVLM</sequence>
<comment type="caution">
    <text evidence="4">The sequence shown here is derived from an EMBL/GenBank/DDBJ whole genome shotgun (WGS) entry which is preliminary data.</text>
</comment>
<keyword evidence="5" id="KW-1185">Reference proteome</keyword>
<dbReference type="InterPro" id="IPR041577">
    <property type="entry name" value="RT_RNaseH_2"/>
</dbReference>
<reference evidence="4" key="2">
    <citation type="submission" date="2022-01" db="EMBL/GenBank/DDBJ databases">
        <authorList>
            <person name="Yamashiro T."/>
            <person name="Shiraishi A."/>
            <person name="Satake H."/>
            <person name="Nakayama K."/>
        </authorList>
    </citation>
    <scope>NUCLEOTIDE SEQUENCE</scope>
</reference>
<keyword evidence="4" id="KW-0695">RNA-directed DNA polymerase</keyword>
<dbReference type="SUPFAM" id="SSF56672">
    <property type="entry name" value="DNA/RNA polymerases"/>
    <property type="match status" value="1"/>
</dbReference>
<reference evidence="4" key="1">
    <citation type="journal article" date="2022" name="Int. J. Mol. Sci.">
        <title>Draft Genome of Tanacetum Coccineum: Genomic Comparison of Closely Related Tanacetum-Family Plants.</title>
        <authorList>
            <person name="Yamashiro T."/>
            <person name="Shiraishi A."/>
            <person name="Nakayama K."/>
            <person name="Satake H."/>
        </authorList>
    </citation>
    <scope>NUCLEOTIDE SEQUENCE</scope>
</reference>
<accession>A0ABQ5J9J3</accession>
<evidence type="ECO:0000313" key="5">
    <source>
        <dbReference type="Proteomes" id="UP001151760"/>
    </source>
</evidence>
<keyword evidence="4" id="KW-0548">Nucleotidyltransferase</keyword>
<keyword evidence="1" id="KW-0511">Multifunctional enzyme</keyword>
<organism evidence="4 5">
    <name type="scientific">Tanacetum coccineum</name>
    <dbReference type="NCBI Taxonomy" id="301880"/>
    <lineage>
        <taxon>Eukaryota</taxon>
        <taxon>Viridiplantae</taxon>
        <taxon>Streptophyta</taxon>
        <taxon>Embryophyta</taxon>
        <taxon>Tracheophyta</taxon>
        <taxon>Spermatophyta</taxon>
        <taxon>Magnoliopsida</taxon>
        <taxon>eudicotyledons</taxon>
        <taxon>Gunneridae</taxon>
        <taxon>Pentapetalae</taxon>
        <taxon>asterids</taxon>
        <taxon>campanulids</taxon>
        <taxon>Asterales</taxon>
        <taxon>Asteraceae</taxon>
        <taxon>Asteroideae</taxon>
        <taxon>Anthemideae</taxon>
        <taxon>Anthemidinae</taxon>
        <taxon>Tanacetum</taxon>
    </lineage>
</organism>
<dbReference type="Proteomes" id="UP001151760">
    <property type="component" value="Unassembled WGS sequence"/>
</dbReference>
<keyword evidence="4" id="KW-0808">Transferase</keyword>
<proteinExistence type="predicted"/>